<dbReference type="STRING" id="1586287.BBK82_12290"/>
<dbReference type="EMBL" id="CP016793">
    <property type="protein sequence ID" value="ANZ36733.1"/>
    <property type="molecule type" value="Genomic_DNA"/>
</dbReference>
<proteinExistence type="predicted"/>
<dbReference type="InterPro" id="IPR000157">
    <property type="entry name" value="TIR_dom"/>
</dbReference>
<evidence type="ECO:0000313" key="2">
    <source>
        <dbReference type="EMBL" id="ANZ36733.1"/>
    </source>
</evidence>
<dbReference type="GO" id="GO:0007165">
    <property type="term" value="P:signal transduction"/>
    <property type="evidence" value="ECO:0007669"/>
    <property type="project" value="InterPro"/>
</dbReference>
<accession>A0A1B2HG91</accession>
<protein>
    <recommendedName>
        <fullName evidence="1">TIR domain-containing protein</fullName>
    </recommendedName>
</protein>
<dbReference type="InterPro" id="IPR035897">
    <property type="entry name" value="Toll_tir_struct_dom_sf"/>
</dbReference>
<keyword evidence="3" id="KW-1185">Reference proteome</keyword>
<gene>
    <name evidence="2" type="ORF">BBK82_12290</name>
</gene>
<dbReference type="SMART" id="SM00255">
    <property type="entry name" value="TIR"/>
    <property type="match status" value="1"/>
</dbReference>
<dbReference type="KEGG" id="led:BBK82_12290"/>
<dbReference type="Proteomes" id="UP000093053">
    <property type="component" value="Chromosome"/>
</dbReference>
<dbReference type="AlphaFoldDB" id="A0A1B2HG91"/>
<sequence length="313" mass="35615">MTKYDVCLSFAGEDRTYVDEVAQHLKSLGVRIFYDNDAQVDLWGKNLTEYLDEIYRNQSRYCLMFVSRHYAEKMWTKHERQSAFDRAMTQDQEYVLPVRFDDTVLPGLRTGVGYLDGTRFTPVRLAEMVAQKLGAGTPAQPAAGWEYALFADTVRAGLRGLKSKRVDHDMAFAKNVRTFTTDTEALDYFTARTRAFDNIINSIEEVLSPQRQLLAFGANGQRGDEEKITRLATMFVEVYDNLLVWAAELRGTATTEKFRALYSATARLADQPLRQIDEFVERFGAARGSGELRLTIDYDAAEVEAELTKVQTN</sequence>
<reference evidence="2 3" key="1">
    <citation type="submission" date="2016-07" db="EMBL/GenBank/DDBJ databases">
        <title>Complete genome sequence of the Lentzea guizhouensis DHS C013.</title>
        <authorList>
            <person name="Cao C."/>
        </authorList>
    </citation>
    <scope>NUCLEOTIDE SEQUENCE [LARGE SCALE GENOMIC DNA]</scope>
    <source>
        <strain evidence="2 3">DHS C013</strain>
    </source>
</reference>
<dbReference type="Pfam" id="PF13676">
    <property type="entry name" value="TIR_2"/>
    <property type="match status" value="1"/>
</dbReference>
<organism evidence="2 3">
    <name type="scientific">Lentzea guizhouensis</name>
    <dbReference type="NCBI Taxonomy" id="1586287"/>
    <lineage>
        <taxon>Bacteria</taxon>
        <taxon>Bacillati</taxon>
        <taxon>Actinomycetota</taxon>
        <taxon>Actinomycetes</taxon>
        <taxon>Pseudonocardiales</taxon>
        <taxon>Pseudonocardiaceae</taxon>
        <taxon>Lentzea</taxon>
    </lineage>
</organism>
<evidence type="ECO:0000259" key="1">
    <source>
        <dbReference type="SMART" id="SM00255"/>
    </source>
</evidence>
<dbReference type="RefSeq" id="WP_065915132.1">
    <property type="nucleotide sequence ID" value="NZ_CP016793.1"/>
</dbReference>
<dbReference type="SUPFAM" id="SSF52200">
    <property type="entry name" value="Toll/Interleukin receptor TIR domain"/>
    <property type="match status" value="1"/>
</dbReference>
<dbReference type="Gene3D" id="3.40.50.10140">
    <property type="entry name" value="Toll/interleukin-1 receptor homology (TIR) domain"/>
    <property type="match status" value="1"/>
</dbReference>
<feature type="domain" description="TIR" evidence="1">
    <location>
        <begin position="3"/>
        <end position="155"/>
    </location>
</feature>
<evidence type="ECO:0000313" key="3">
    <source>
        <dbReference type="Proteomes" id="UP000093053"/>
    </source>
</evidence>
<name>A0A1B2HG91_9PSEU</name>